<dbReference type="Proteomes" id="UP000316095">
    <property type="component" value="Unassembled WGS sequence"/>
</dbReference>
<gene>
    <name evidence="2" type="ORF">Pan54_25380</name>
</gene>
<feature type="transmembrane region" description="Helical" evidence="1">
    <location>
        <begin position="21"/>
        <end position="38"/>
    </location>
</feature>
<comment type="caution">
    <text evidence="2">The sequence shown here is derived from an EMBL/GenBank/DDBJ whole genome shotgun (WGS) entry which is preliminary data.</text>
</comment>
<proteinExistence type="predicted"/>
<keyword evidence="1" id="KW-0472">Membrane</keyword>
<sequence length="466" mass="53683">MSEEIKSKRKSGWHRLLHPKFAVPVVLLLVLIAAPYLYRSYRLSLISDPGEPFDVEAFIVEHTVPDSDNALSLFHEAIGSLKGTIPKDELSDIYDIFWEETPPDERMQTALDYVKYNEQALLIWEKASCMPNFFEVQPDQISYTSPLEILKPTRQLSQMIAIQAWIASQNGDDTEATKWLLCNLRTSRLITLNSCMFNRTYGIAIHNMTTEMIVKWLAHQQLTLTELKQLLNEIQKIYQMTPPISDFIKMEYLMLLHSENILLQEVIPKSKQISSNSVLAWTLFFQGEPELFYRINKQCVTNNLLYVDIPKYQRPALSSHGRNLCYLYETPIGETLPPEQNSPNQIEEASETSDLFKVTYYDLGKVINVIDLENIRQRITETAIMLEIYRKIKGEFPETLNLAFSTTKELPVDEINPSGDTLKYEKDSPQHYRLWSVGVDEIDSGGEELSLNPDALDFGIEMIRKP</sequence>
<reference evidence="2 3" key="1">
    <citation type="submission" date="2019-02" db="EMBL/GenBank/DDBJ databases">
        <title>Deep-cultivation of Planctomycetes and their phenomic and genomic characterization uncovers novel biology.</title>
        <authorList>
            <person name="Wiegand S."/>
            <person name="Jogler M."/>
            <person name="Boedeker C."/>
            <person name="Pinto D."/>
            <person name="Vollmers J."/>
            <person name="Rivas-Marin E."/>
            <person name="Kohn T."/>
            <person name="Peeters S.H."/>
            <person name="Heuer A."/>
            <person name="Rast P."/>
            <person name="Oberbeckmann S."/>
            <person name="Bunk B."/>
            <person name="Jeske O."/>
            <person name="Meyerdierks A."/>
            <person name="Storesund J.E."/>
            <person name="Kallscheuer N."/>
            <person name="Luecker S."/>
            <person name="Lage O.M."/>
            <person name="Pohl T."/>
            <person name="Merkel B.J."/>
            <person name="Hornburger P."/>
            <person name="Mueller R.-W."/>
            <person name="Bruemmer F."/>
            <person name="Labrenz M."/>
            <person name="Spormann A.M."/>
            <person name="Op Den Camp H."/>
            <person name="Overmann J."/>
            <person name="Amann R."/>
            <person name="Jetten M.S.M."/>
            <person name="Mascher T."/>
            <person name="Medema M.H."/>
            <person name="Devos D.P."/>
            <person name="Kaster A.-K."/>
            <person name="Ovreas L."/>
            <person name="Rohde M."/>
            <person name="Galperin M.Y."/>
            <person name="Jogler C."/>
        </authorList>
    </citation>
    <scope>NUCLEOTIDE SEQUENCE [LARGE SCALE GENOMIC DNA]</scope>
    <source>
        <strain evidence="2 3">Pan54</strain>
    </source>
</reference>
<dbReference type="AlphaFoldDB" id="A0A5C5XH94"/>
<accession>A0A5C5XH94</accession>
<evidence type="ECO:0000313" key="2">
    <source>
        <dbReference type="EMBL" id="TWT61801.1"/>
    </source>
</evidence>
<keyword evidence="3" id="KW-1185">Reference proteome</keyword>
<dbReference type="EMBL" id="SJPG01000001">
    <property type="protein sequence ID" value="TWT61801.1"/>
    <property type="molecule type" value="Genomic_DNA"/>
</dbReference>
<protein>
    <recommendedName>
        <fullName evidence="4">Bacterial type II secretion system protein G</fullName>
    </recommendedName>
</protein>
<organism evidence="2 3">
    <name type="scientific">Rubinisphaera italica</name>
    <dbReference type="NCBI Taxonomy" id="2527969"/>
    <lineage>
        <taxon>Bacteria</taxon>
        <taxon>Pseudomonadati</taxon>
        <taxon>Planctomycetota</taxon>
        <taxon>Planctomycetia</taxon>
        <taxon>Planctomycetales</taxon>
        <taxon>Planctomycetaceae</taxon>
        <taxon>Rubinisphaera</taxon>
    </lineage>
</organism>
<keyword evidence="1" id="KW-0812">Transmembrane</keyword>
<evidence type="ECO:0000256" key="1">
    <source>
        <dbReference type="SAM" id="Phobius"/>
    </source>
</evidence>
<evidence type="ECO:0000313" key="3">
    <source>
        <dbReference type="Proteomes" id="UP000316095"/>
    </source>
</evidence>
<dbReference type="RefSeq" id="WP_146503743.1">
    <property type="nucleotide sequence ID" value="NZ_SJPG01000001.1"/>
</dbReference>
<evidence type="ECO:0008006" key="4">
    <source>
        <dbReference type="Google" id="ProtNLM"/>
    </source>
</evidence>
<name>A0A5C5XH94_9PLAN</name>
<dbReference type="OrthoDB" id="273311at2"/>
<keyword evidence="1" id="KW-1133">Transmembrane helix</keyword>